<dbReference type="EMBL" id="VSRR010093135">
    <property type="protein sequence ID" value="MPC92958.1"/>
    <property type="molecule type" value="Genomic_DNA"/>
</dbReference>
<evidence type="ECO:0000313" key="3">
    <source>
        <dbReference type="Proteomes" id="UP000324222"/>
    </source>
</evidence>
<feature type="region of interest" description="Disordered" evidence="1">
    <location>
        <begin position="1"/>
        <end position="44"/>
    </location>
</feature>
<reference evidence="2 3" key="1">
    <citation type="submission" date="2019-05" db="EMBL/GenBank/DDBJ databases">
        <title>Another draft genome of Portunus trituberculatus and its Hox gene families provides insights of decapod evolution.</title>
        <authorList>
            <person name="Jeong J.-H."/>
            <person name="Song I."/>
            <person name="Kim S."/>
            <person name="Choi T."/>
            <person name="Kim D."/>
            <person name="Ryu S."/>
            <person name="Kim W."/>
        </authorList>
    </citation>
    <scope>NUCLEOTIDE SEQUENCE [LARGE SCALE GENOMIC DNA]</scope>
    <source>
        <tissue evidence="2">Muscle</tissue>
    </source>
</reference>
<evidence type="ECO:0000256" key="1">
    <source>
        <dbReference type="SAM" id="MobiDB-lite"/>
    </source>
</evidence>
<keyword evidence="3" id="KW-1185">Reference proteome</keyword>
<organism evidence="2 3">
    <name type="scientific">Portunus trituberculatus</name>
    <name type="common">Swimming crab</name>
    <name type="synonym">Neptunus trituberculatus</name>
    <dbReference type="NCBI Taxonomy" id="210409"/>
    <lineage>
        <taxon>Eukaryota</taxon>
        <taxon>Metazoa</taxon>
        <taxon>Ecdysozoa</taxon>
        <taxon>Arthropoda</taxon>
        <taxon>Crustacea</taxon>
        <taxon>Multicrustacea</taxon>
        <taxon>Malacostraca</taxon>
        <taxon>Eumalacostraca</taxon>
        <taxon>Eucarida</taxon>
        <taxon>Decapoda</taxon>
        <taxon>Pleocyemata</taxon>
        <taxon>Brachyura</taxon>
        <taxon>Eubrachyura</taxon>
        <taxon>Portunoidea</taxon>
        <taxon>Portunidae</taxon>
        <taxon>Portuninae</taxon>
        <taxon>Portunus</taxon>
    </lineage>
</organism>
<proteinExistence type="predicted"/>
<evidence type="ECO:0000313" key="2">
    <source>
        <dbReference type="EMBL" id="MPC92958.1"/>
    </source>
</evidence>
<gene>
    <name evidence="2" type="ORF">E2C01_088073</name>
</gene>
<protein>
    <submittedName>
        <fullName evidence="2">Uncharacterized protein</fullName>
    </submittedName>
</protein>
<dbReference type="AlphaFoldDB" id="A0A5B7JIW2"/>
<dbReference type="Proteomes" id="UP000324222">
    <property type="component" value="Unassembled WGS sequence"/>
</dbReference>
<accession>A0A5B7JIW2</accession>
<sequence length="155" mass="17101">MINSDFRVTLPQRLPRQPHLSSQFRQSRPPPPPPWRGRPGPGRWRRPYIEDPPAIIIVPDARPGPPYTGTVRPHHNLTRTLAWLGGVPTTALSYLVITKPPFCITNCYPCQQSRLLQPLPASRQAPGSQTGGALRSSVGHSLPLLFPISLALDVS</sequence>
<name>A0A5B7JIW2_PORTR</name>
<comment type="caution">
    <text evidence="2">The sequence shown here is derived from an EMBL/GenBank/DDBJ whole genome shotgun (WGS) entry which is preliminary data.</text>
</comment>